<proteinExistence type="predicted"/>
<organism evidence="1 2">
    <name type="scientific">Campylobacter concisus</name>
    <dbReference type="NCBI Taxonomy" id="199"/>
    <lineage>
        <taxon>Bacteria</taxon>
        <taxon>Pseudomonadati</taxon>
        <taxon>Campylobacterota</taxon>
        <taxon>Epsilonproteobacteria</taxon>
        <taxon>Campylobacterales</taxon>
        <taxon>Campylobacteraceae</taxon>
        <taxon>Campylobacter</taxon>
    </lineage>
</organism>
<dbReference type="Proteomes" id="UP000196317">
    <property type="component" value="Unassembled WGS sequence"/>
</dbReference>
<sequence>MSLLAKIYRKRDENLQNLIDKLKKIYVTSGYKFMIVINKKHFDIKRLNLVIIRLDKGFFG</sequence>
<accession>A0A1Y5MNP8</accession>
<gene>
    <name evidence="1" type="ORF">B9N65_06745</name>
</gene>
<dbReference type="EMBL" id="NDYN01000006">
    <property type="protein sequence ID" value="OUT07315.1"/>
    <property type="molecule type" value="Genomic_DNA"/>
</dbReference>
<protein>
    <submittedName>
        <fullName evidence="1">Uncharacterized protein</fullName>
    </submittedName>
</protein>
<evidence type="ECO:0000313" key="2">
    <source>
        <dbReference type="Proteomes" id="UP000196317"/>
    </source>
</evidence>
<dbReference type="AlphaFoldDB" id="A0A1Y5MNP8"/>
<reference evidence="1 2" key="1">
    <citation type="submission" date="2017-04" db="EMBL/GenBank/DDBJ databases">
        <title>Complete genome of Campylobacter concisus ATCC 33237T and draft genomes for an additional eight well characterized C. concisus strains.</title>
        <authorList>
            <person name="Cornelius A.J."/>
            <person name="Miller W.G."/>
            <person name="Lastovica A.J."/>
            <person name="On S.L."/>
            <person name="French N.P."/>
            <person name="Vandenberg O."/>
            <person name="Biggs P.J."/>
        </authorList>
    </citation>
    <scope>NUCLEOTIDE SEQUENCE [LARGE SCALE GENOMIC DNA]</scope>
    <source>
        <strain evidence="1 2">CCUG 19995</strain>
    </source>
</reference>
<evidence type="ECO:0000313" key="1">
    <source>
        <dbReference type="EMBL" id="OUT07315.1"/>
    </source>
</evidence>
<dbReference type="RefSeq" id="WP_087583316.1">
    <property type="nucleotide sequence ID" value="NZ_NDYN01000006.1"/>
</dbReference>
<comment type="caution">
    <text evidence="1">The sequence shown here is derived from an EMBL/GenBank/DDBJ whole genome shotgun (WGS) entry which is preliminary data.</text>
</comment>
<name>A0A1Y5MNP8_9BACT</name>